<organism evidence="10 11">
    <name type="scientific">Rubritalea tangerina</name>
    <dbReference type="NCBI Taxonomy" id="430798"/>
    <lineage>
        <taxon>Bacteria</taxon>
        <taxon>Pseudomonadati</taxon>
        <taxon>Verrucomicrobiota</taxon>
        <taxon>Verrucomicrobiia</taxon>
        <taxon>Verrucomicrobiales</taxon>
        <taxon>Rubritaleaceae</taxon>
        <taxon>Rubritalea</taxon>
    </lineage>
</organism>
<feature type="domain" description="DUF4131" evidence="9">
    <location>
        <begin position="35"/>
        <end position="173"/>
    </location>
</feature>
<dbReference type="SUPFAM" id="SSF56281">
    <property type="entry name" value="Metallo-hydrolase/oxidoreductase"/>
    <property type="match status" value="1"/>
</dbReference>
<feature type="transmembrane region" description="Helical" evidence="6">
    <location>
        <begin position="20"/>
        <end position="45"/>
    </location>
</feature>
<evidence type="ECO:0000256" key="2">
    <source>
        <dbReference type="ARBA" id="ARBA00022475"/>
    </source>
</evidence>
<dbReference type="InterPro" id="IPR052159">
    <property type="entry name" value="Competence_DNA_uptake"/>
</dbReference>
<reference evidence="11" key="1">
    <citation type="journal article" date="2019" name="Int. J. Syst. Evol. Microbiol.">
        <title>The Global Catalogue of Microorganisms (GCM) 10K type strain sequencing project: providing services to taxonomists for standard genome sequencing and annotation.</title>
        <authorList>
            <consortium name="The Broad Institute Genomics Platform"/>
            <consortium name="The Broad Institute Genome Sequencing Center for Infectious Disease"/>
            <person name="Wu L."/>
            <person name="Ma J."/>
        </authorList>
    </citation>
    <scope>NUCLEOTIDE SEQUENCE [LARGE SCALE GENOMIC DNA]</scope>
    <source>
        <strain evidence="11">CCUG 57942</strain>
    </source>
</reference>
<keyword evidence="11" id="KW-1185">Reference proteome</keyword>
<comment type="caution">
    <text evidence="10">The sequence shown here is derived from an EMBL/GenBank/DDBJ whole genome shotgun (WGS) entry which is preliminary data.</text>
</comment>
<evidence type="ECO:0000259" key="7">
    <source>
        <dbReference type="Pfam" id="PF00753"/>
    </source>
</evidence>
<feature type="transmembrane region" description="Helical" evidence="6">
    <location>
        <begin position="305"/>
        <end position="326"/>
    </location>
</feature>
<feature type="domain" description="ComEC/Rec2-related protein" evidence="8">
    <location>
        <begin position="216"/>
        <end position="481"/>
    </location>
</feature>
<evidence type="ECO:0000313" key="10">
    <source>
        <dbReference type="EMBL" id="MFD2159273.1"/>
    </source>
</evidence>
<sequence length="731" mass="80126">MDGPSWLRKWLARCPLAISALTSVLGIIYAEGGAVWCLVLFILACGVAGMGRRWSGLVAVVCGVLSWWGHSSQLERQEVARGYVGDWGEMEVVVMEAPQHGRMFVRVCNGELAGQKFQAWFPHGVEEFRIGERVQIEGRIVEPRVAMNPDVFDEVGWLHRSGVGAIILVSDVDRSGDWDYWYAVKRWAWELREECGRRLVRGLEDDGDAGKVIKAMALGVRPSQSEALLRDFRYSGAIHVFAVSGLHVMMVGSMVALVLRGLGVPKRVWIPLVIGSLFFYALVTGMRPPALRAAIMGGILLSTWLFQRSIVLVNSVAAGAVVVLLLDGHMLYHPGFQLSFGVLLAISILGGTVTKGFHWVSYVDPFIPRSLYSRWQELSFRVRRKVQGALVVASCAWVGASPLTFVHFKLLAPISILVSLPLVLLLYCILALAGTSLLVGSFWTGGSAWVNQWNGRLAESSYAIASRAAKVPMGHLLSEPWADGERIVIYSLRDGDAAYYLGLGGGTLLDCGGVSSFDREVRPSLSREGAVVDSVILSHADAGHCGGLESLLAMRGIKQAVVPEVESFSRRYMAGIDALENKGVRVLRAELGQKLECSSEAWCEVLYVPQAKGGVADDRGLVLRLHWRGLRVLFLGDAGFLYEQWSLKEGADVAADLVVVGGHQRDLGVSDTFIASTGARVCVVEERREGLEVDQYVLPEQGALTVEWEREGFRWKSQRGGILHWTLGGER</sequence>
<dbReference type="RefSeq" id="WP_377086826.1">
    <property type="nucleotide sequence ID" value="NZ_JBHSJL010000014.1"/>
</dbReference>
<evidence type="ECO:0000259" key="8">
    <source>
        <dbReference type="Pfam" id="PF03772"/>
    </source>
</evidence>
<evidence type="ECO:0000256" key="5">
    <source>
        <dbReference type="ARBA" id="ARBA00023136"/>
    </source>
</evidence>
<dbReference type="Proteomes" id="UP001597389">
    <property type="component" value="Unassembled WGS sequence"/>
</dbReference>
<dbReference type="InterPro" id="IPR036866">
    <property type="entry name" value="RibonucZ/Hydroxyglut_hydro"/>
</dbReference>
<dbReference type="Pfam" id="PF00753">
    <property type="entry name" value="Lactamase_B"/>
    <property type="match status" value="1"/>
</dbReference>
<dbReference type="PANTHER" id="PTHR30619">
    <property type="entry name" value="DNA INTERNALIZATION/COMPETENCE PROTEIN COMEC/REC2"/>
    <property type="match status" value="1"/>
</dbReference>
<keyword evidence="5 6" id="KW-0472">Membrane</keyword>
<feature type="transmembrane region" description="Helical" evidence="6">
    <location>
        <begin position="414"/>
        <end position="439"/>
    </location>
</feature>
<name>A0ABW4ZBA7_9BACT</name>
<evidence type="ECO:0000256" key="4">
    <source>
        <dbReference type="ARBA" id="ARBA00022989"/>
    </source>
</evidence>
<evidence type="ECO:0000256" key="6">
    <source>
        <dbReference type="SAM" id="Phobius"/>
    </source>
</evidence>
<protein>
    <submittedName>
        <fullName evidence="10">ComEC/Rec2 family competence protein</fullName>
    </submittedName>
</protein>
<keyword evidence="4 6" id="KW-1133">Transmembrane helix</keyword>
<comment type="subcellular location">
    <subcellularLocation>
        <location evidence="1">Cell membrane</location>
        <topology evidence="1">Multi-pass membrane protein</topology>
    </subcellularLocation>
</comment>
<feature type="transmembrane region" description="Helical" evidence="6">
    <location>
        <begin position="268"/>
        <end position="285"/>
    </location>
</feature>
<feature type="transmembrane region" description="Helical" evidence="6">
    <location>
        <begin position="338"/>
        <end position="367"/>
    </location>
</feature>
<dbReference type="Pfam" id="PF03772">
    <property type="entry name" value="Competence"/>
    <property type="match status" value="1"/>
</dbReference>
<dbReference type="EMBL" id="JBHUJB010000042">
    <property type="protein sequence ID" value="MFD2159273.1"/>
    <property type="molecule type" value="Genomic_DNA"/>
</dbReference>
<feature type="domain" description="Metallo-beta-lactamase" evidence="7">
    <location>
        <begin position="504"/>
        <end position="649"/>
    </location>
</feature>
<dbReference type="NCBIfam" id="TIGR00360">
    <property type="entry name" value="ComEC_N-term"/>
    <property type="match status" value="1"/>
</dbReference>
<dbReference type="InterPro" id="IPR001279">
    <property type="entry name" value="Metallo-B-lactamas"/>
</dbReference>
<evidence type="ECO:0000313" key="11">
    <source>
        <dbReference type="Proteomes" id="UP001597389"/>
    </source>
</evidence>
<keyword evidence="2" id="KW-1003">Cell membrane</keyword>
<dbReference type="InterPro" id="IPR004477">
    <property type="entry name" value="ComEC_N"/>
</dbReference>
<dbReference type="Gene3D" id="3.60.15.10">
    <property type="entry name" value="Ribonuclease Z/Hydroxyacylglutathione hydrolase-like"/>
    <property type="match status" value="1"/>
</dbReference>
<gene>
    <name evidence="10" type="ORF">ACFSW8_10220</name>
</gene>
<accession>A0ABW4ZBA7</accession>
<feature type="transmembrane region" description="Helical" evidence="6">
    <location>
        <begin position="388"/>
        <end position="408"/>
    </location>
</feature>
<dbReference type="InterPro" id="IPR025405">
    <property type="entry name" value="DUF4131"/>
</dbReference>
<dbReference type="Pfam" id="PF13567">
    <property type="entry name" value="DUF4131"/>
    <property type="match status" value="1"/>
</dbReference>
<keyword evidence="3 6" id="KW-0812">Transmembrane</keyword>
<evidence type="ECO:0000256" key="1">
    <source>
        <dbReference type="ARBA" id="ARBA00004651"/>
    </source>
</evidence>
<evidence type="ECO:0000259" key="9">
    <source>
        <dbReference type="Pfam" id="PF13567"/>
    </source>
</evidence>
<proteinExistence type="predicted"/>
<feature type="transmembrane region" description="Helical" evidence="6">
    <location>
        <begin position="238"/>
        <end position="262"/>
    </location>
</feature>
<dbReference type="PANTHER" id="PTHR30619:SF1">
    <property type="entry name" value="RECOMBINATION PROTEIN 2"/>
    <property type="match status" value="1"/>
</dbReference>
<evidence type="ECO:0000256" key="3">
    <source>
        <dbReference type="ARBA" id="ARBA00022692"/>
    </source>
</evidence>